<organism evidence="2 3">
    <name type="scientific">Rhizobium puerariae</name>
    <dbReference type="NCBI Taxonomy" id="1585791"/>
    <lineage>
        <taxon>Bacteria</taxon>
        <taxon>Pseudomonadati</taxon>
        <taxon>Pseudomonadota</taxon>
        <taxon>Alphaproteobacteria</taxon>
        <taxon>Hyphomicrobiales</taxon>
        <taxon>Rhizobiaceae</taxon>
        <taxon>Rhizobium/Agrobacterium group</taxon>
        <taxon>Rhizobium</taxon>
    </lineage>
</organism>
<proteinExistence type="predicted"/>
<accession>A0ABV6AC70</accession>
<feature type="transmembrane region" description="Helical" evidence="1">
    <location>
        <begin position="20"/>
        <end position="41"/>
    </location>
</feature>
<feature type="transmembrane region" description="Helical" evidence="1">
    <location>
        <begin position="174"/>
        <end position="198"/>
    </location>
</feature>
<evidence type="ECO:0000313" key="2">
    <source>
        <dbReference type="EMBL" id="MFB9948225.1"/>
    </source>
</evidence>
<keyword evidence="3" id="KW-1185">Reference proteome</keyword>
<dbReference type="RefSeq" id="WP_377257268.1">
    <property type="nucleotide sequence ID" value="NZ_JBHMAA010000007.1"/>
</dbReference>
<dbReference type="Proteomes" id="UP001589692">
    <property type="component" value="Unassembled WGS sequence"/>
</dbReference>
<feature type="transmembrane region" description="Helical" evidence="1">
    <location>
        <begin position="250"/>
        <end position="270"/>
    </location>
</feature>
<evidence type="ECO:0000313" key="3">
    <source>
        <dbReference type="Proteomes" id="UP001589692"/>
    </source>
</evidence>
<keyword evidence="1" id="KW-1133">Transmembrane helix</keyword>
<feature type="transmembrane region" description="Helical" evidence="1">
    <location>
        <begin position="139"/>
        <end position="162"/>
    </location>
</feature>
<protein>
    <submittedName>
        <fullName evidence="2">ABC transporter permease</fullName>
    </submittedName>
</protein>
<sequence length="275" mass="28564">MTNILIIARKEIQEGLRNRWVLATTLLLATLALTLSFLGSAPTGSVGINRLDVVVVSLSSLTIFLVPLIALLISHDAIVGEAERGTMLLLLSYPLSRSAVMLGKFLGHVSILAFATLFGYGIAALGLRLTGTGIDAGSWQSFALMVASSVLLGAVFIAIGYLTSTLANERSTAGGIAIGIWLFFVLIYDMALLGALVAGQGQSMPGGLLDLLLVANPTDAYRLLNLSSGGASALSGMGGIAGHTRLSTPVLVGALGLWTLVPLAVANFIFARREV</sequence>
<name>A0ABV6AC70_9HYPH</name>
<dbReference type="PANTHER" id="PTHR43471:SF1">
    <property type="entry name" value="ABC TRANSPORTER PERMEASE PROTEIN NOSY-RELATED"/>
    <property type="match status" value="1"/>
</dbReference>
<comment type="caution">
    <text evidence="2">The sequence shown here is derived from an EMBL/GenBank/DDBJ whole genome shotgun (WGS) entry which is preliminary data.</text>
</comment>
<gene>
    <name evidence="2" type="ORF">ACFFP0_05160</name>
</gene>
<keyword evidence="1" id="KW-0812">Transmembrane</keyword>
<feature type="transmembrane region" description="Helical" evidence="1">
    <location>
        <begin position="53"/>
        <end position="74"/>
    </location>
</feature>
<dbReference type="Pfam" id="PF12679">
    <property type="entry name" value="ABC2_membrane_2"/>
    <property type="match status" value="1"/>
</dbReference>
<feature type="transmembrane region" description="Helical" evidence="1">
    <location>
        <begin position="105"/>
        <end position="127"/>
    </location>
</feature>
<dbReference type="EMBL" id="JBHMAA010000007">
    <property type="protein sequence ID" value="MFB9948225.1"/>
    <property type="molecule type" value="Genomic_DNA"/>
</dbReference>
<keyword evidence="1" id="KW-0472">Membrane</keyword>
<reference evidence="2 3" key="1">
    <citation type="submission" date="2024-09" db="EMBL/GenBank/DDBJ databases">
        <authorList>
            <person name="Sun Q."/>
            <person name="Mori K."/>
        </authorList>
    </citation>
    <scope>NUCLEOTIDE SEQUENCE [LARGE SCALE GENOMIC DNA]</scope>
    <source>
        <strain evidence="2 3">TBRC 4938</strain>
    </source>
</reference>
<evidence type="ECO:0000256" key="1">
    <source>
        <dbReference type="SAM" id="Phobius"/>
    </source>
</evidence>
<dbReference type="PANTHER" id="PTHR43471">
    <property type="entry name" value="ABC TRANSPORTER PERMEASE"/>
    <property type="match status" value="1"/>
</dbReference>